<keyword evidence="9" id="KW-1185">Reference proteome</keyword>
<evidence type="ECO:0000256" key="5">
    <source>
        <dbReference type="SAM" id="MobiDB-lite"/>
    </source>
</evidence>
<feature type="compositionally biased region" description="Basic and acidic residues" evidence="5">
    <location>
        <begin position="69"/>
        <end position="94"/>
    </location>
</feature>
<comment type="caution">
    <text evidence="8">The sequence shown here is derived from an EMBL/GenBank/DDBJ whole genome shotgun (WGS) entry which is preliminary data.</text>
</comment>
<feature type="compositionally biased region" description="Acidic residues" evidence="5">
    <location>
        <begin position="161"/>
        <end position="184"/>
    </location>
</feature>
<reference evidence="8 9" key="1">
    <citation type="journal article" date="2017" name="Int. J. Parasitol.">
        <title>The genome of the protozoan parasite Cystoisospora suis and a reverse vaccinology approach to identify vaccine candidates.</title>
        <authorList>
            <person name="Palmieri N."/>
            <person name="Shrestha A."/>
            <person name="Ruttkowski B."/>
            <person name="Beck T."/>
            <person name="Vogl C."/>
            <person name="Tomley F."/>
            <person name="Blake D.P."/>
            <person name="Joachim A."/>
        </authorList>
    </citation>
    <scope>NUCLEOTIDE SEQUENCE [LARGE SCALE GENOMIC DNA]</scope>
    <source>
        <strain evidence="8 9">Wien I</strain>
    </source>
</reference>
<feature type="domain" description="RING-type" evidence="6">
    <location>
        <begin position="348"/>
        <end position="394"/>
    </location>
</feature>
<dbReference type="GO" id="GO:0016567">
    <property type="term" value="P:protein ubiquitination"/>
    <property type="evidence" value="ECO:0007669"/>
    <property type="project" value="TreeGrafter"/>
</dbReference>
<evidence type="ECO:0000259" key="7">
    <source>
        <dbReference type="PROSITE" id="PS51266"/>
    </source>
</evidence>
<name>A0A2C6KNE3_9APIC</name>
<dbReference type="InterPro" id="IPR013083">
    <property type="entry name" value="Znf_RING/FYVE/PHD"/>
</dbReference>
<protein>
    <submittedName>
        <fullName evidence="8">Chy zinc finger domain-containing protein</fullName>
    </submittedName>
</protein>
<gene>
    <name evidence="8" type="ORF">CSUI_000629</name>
</gene>
<evidence type="ECO:0000256" key="4">
    <source>
        <dbReference type="PROSITE-ProRule" id="PRU00601"/>
    </source>
</evidence>
<feature type="region of interest" description="Disordered" evidence="5">
    <location>
        <begin position="1"/>
        <end position="184"/>
    </location>
</feature>
<dbReference type="SMART" id="SM00184">
    <property type="entry name" value="RING"/>
    <property type="match status" value="1"/>
</dbReference>
<dbReference type="GeneID" id="94424073"/>
<dbReference type="PROSITE" id="PS50089">
    <property type="entry name" value="ZF_RING_2"/>
    <property type="match status" value="1"/>
</dbReference>
<dbReference type="Pfam" id="PF14599">
    <property type="entry name" value="zinc_ribbon_6"/>
    <property type="match status" value="1"/>
</dbReference>
<evidence type="ECO:0000256" key="2">
    <source>
        <dbReference type="ARBA" id="ARBA00022771"/>
    </source>
</evidence>
<sequence>MTTIGEPTSTSTAVGSSPSSPRGDSGNDVSTRSCFQRRSSSPSSAQSAAVVDSRTVRDPVGQPGEEDSCDKTDESIRIEDSDPDLRSENRERRSQTGHVENPAQGVGEQRGSAGRRREPGSESEAIPGAAEELPERQGEVAATVDRQTGDATEAGETTAREDDDDWEDVEELDSEEQVDEEADEGSIGCAHYNRKCKVVAPCCGEVFFCRHCHNEVKSEGEKDYKKAHEMDRTAVKEIICAVCDKRQEVSNKCIGCGTVFGKYYCSKCKFWDDKGLQKKFLGFSDAPSLGRFIIATSAGYAAKEALRTSSTATHAEAVILSPSATVTNASLSCVSSCLTTENVMRQACPICCENMFTSIRQVHVLKCGHTLHADCLRQLNSECVGLQALRCPLCCKSLGDYGRIWERLDDEVARTPLPDELKRKALAKCNDCDARTEVDFHIVGLKCGACGGYNTREINA</sequence>
<dbReference type="GO" id="GO:0061630">
    <property type="term" value="F:ubiquitin protein ligase activity"/>
    <property type="evidence" value="ECO:0007669"/>
    <property type="project" value="TreeGrafter"/>
</dbReference>
<dbReference type="Proteomes" id="UP000221165">
    <property type="component" value="Unassembled WGS sequence"/>
</dbReference>
<dbReference type="PANTHER" id="PTHR21319:SF53">
    <property type="entry name" value="RING FINGER AND CHY ZINC FINGER DOMAIN-CONTAINING PROTEIN 1"/>
    <property type="match status" value="1"/>
</dbReference>
<dbReference type="GO" id="GO:0008270">
    <property type="term" value="F:zinc ion binding"/>
    <property type="evidence" value="ECO:0007669"/>
    <property type="project" value="UniProtKB-KW"/>
</dbReference>
<feature type="domain" description="CHY-type" evidence="7">
    <location>
        <begin position="182"/>
        <end position="258"/>
    </location>
</feature>
<dbReference type="PROSITE" id="PS51266">
    <property type="entry name" value="ZF_CHY"/>
    <property type="match status" value="1"/>
</dbReference>
<evidence type="ECO:0000313" key="9">
    <source>
        <dbReference type="Proteomes" id="UP000221165"/>
    </source>
</evidence>
<feature type="compositionally biased region" description="Low complexity" evidence="5">
    <location>
        <begin position="36"/>
        <end position="53"/>
    </location>
</feature>
<evidence type="ECO:0000259" key="6">
    <source>
        <dbReference type="PROSITE" id="PS50089"/>
    </source>
</evidence>
<dbReference type="EMBL" id="MIGC01000243">
    <property type="protein sequence ID" value="PHJ25521.1"/>
    <property type="molecule type" value="Genomic_DNA"/>
</dbReference>
<proteinExistence type="predicted"/>
<feature type="compositionally biased region" description="Low complexity" evidence="5">
    <location>
        <begin position="7"/>
        <end position="26"/>
    </location>
</feature>
<evidence type="ECO:0000256" key="1">
    <source>
        <dbReference type="ARBA" id="ARBA00022723"/>
    </source>
</evidence>
<keyword evidence="3" id="KW-0862">Zinc</keyword>
<dbReference type="CDD" id="cd16464">
    <property type="entry name" value="RING-H2_Pirh2-like"/>
    <property type="match status" value="1"/>
</dbReference>
<dbReference type="Gene3D" id="3.30.40.10">
    <property type="entry name" value="Zinc/RING finger domain, C3HC4 (zinc finger)"/>
    <property type="match status" value="1"/>
</dbReference>
<accession>A0A2C6KNE3</accession>
<dbReference type="GO" id="GO:0006511">
    <property type="term" value="P:ubiquitin-dependent protein catabolic process"/>
    <property type="evidence" value="ECO:0007669"/>
    <property type="project" value="TreeGrafter"/>
</dbReference>
<dbReference type="PANTHER" id="PTHR21319">
    <property type="entry name" value="RING FINGER AND CHY ZINC FINGER DOMAIN-CONTAINING PROTEIN 1"/>
    <property type="match status" value="1"/>
</dbReference>
<dbReference type="SUPFAM" id="SSF57850">
    <property type="entry name" value="RING/U-box"/>
    <property type="match status" value="1"/>
</dbReference>
<dbReference type="VEuPathDB" id="ToxoDB:CSUI_000629"/>
<keyword evidence="2 4" id="KW-0863">Zinc-finger</keyword>
<dbReference type="Pfam" id="PF05495">
    <property type="entry name" value="zf-CHY"/>
    <property type="match status" value="1"/>
</dbReference>
<dbReference type="RefSeq" id="XP_067927167.1">
    <property type="nucleotide sequence ID" value="XM_068060862.1"/>
</dbReference>
<dbReference type="InterPro" id="IPR037274">
    <property type="entry name" value="Znf_CHY_sf"/>
</dbReference>
<organism evidence="8 9">
    <name type="scientific">Cystoisospora suis</name>
    <dbReference type="NCBI Taxonomy" id="483139"/>
    <lineage>
        <taxon>Eukaryota</taxon>
        <taxon>Sar</taxon>
        <taxon>Alveolata</taxon>
        <taxon>Apicomplexa</taxon>
        <taxon>Conoidasida</taxon>
        <taxon>Coccidia</taxon>
        <taxon>Eucoccidiorida</taxon>
        <taxon>Eimeriorina</taxon>
        <taxon>Sarcocystidae</taxon>
        <taxon>Cystoisospora</taxon>
    </lineage>
</organism>
<evidence type="ECO:0000313" key="8">
    <source>
        <dbReference type="EMBL" id="PHJ25521.1"/>
    </source>
</evidence>
<keyword evidence="1" id="KW-0479">Metal-binding</keyword>
<dbReference type="InterPro" id="IPR001841">
    <property type="entry name" value="Znf_RING"/>
</dbReference>
<dbReference type="OrthoDB" id="411372at2759"/>
<dbReference type="InterPro" id="IPR008913">
    <property type="entry name" value="Znf_CHY"/>
</dbReference>
<dbReference type="Gene3D" id="2.20.28.10">
    <property type="match status" value="1"/>
</dbReference>
<dbReference type="SUPFAM" id="SSF161219">
    <property type="entry name" value="CHY zinc finger-like"/>
    <property type="match status" value="1"/>
</dbReference>
<dbReference type="InterPro" id="IPR039512">
    <property type="entry name" value="RCHY1_zinc-ribbon"/>
</dbReference>
<dbReference type="GO" id="GO:0005634">
    <property type="term" value="C:nucleus"/>
    <property type="evidence" value="ECO:0007669"/>
    <property type="project" value="TreeGrafter"/>
</dbReference>
<dbReference type="AlphaFoldDB" id="A0A2C6KNE3"/>
<evidence type="ECO:0000256" key="3">
    <source>
        <dbReference type="ARBA" id="ARBA00022833"/>
    </source>
</evidence>